<comment type="caution">
    <text evidence="2">The sequence shown here is derived from an EMBL/GenBank/DDBJ whole genome shotgun (WGS) entry which is preliminary data.</text>
</comment>
<feature type="signal peptide" evidence="1">
    <location>
        <begin position="1"/>
        <end position="16"/>
    </location>
</feature>
<organism evidence="2 3">
    <name type="scientific">Paenibacillus lactis</name>
    <dbReference type="NCBI Taxonomy" id="228574"/>
    <lineage>
        <taxon>Bacteria</taxon>
        <taxon>Bacillati</taxon>
        <taxon>Bacillota</taxon>
        <taxon>Bacilli</taxon>
        <taxon>Bacillales</taxon>
        <taxon>Paenibacillaceae</taxon>
        <taxon>Paenibacillus</taxon>
    </lineage>
</organism>
<protein>
    <submittedName>
        <fullName evidence="2">Uncharacterized protein</fullName>
    </submittedName>
</protein>
<dbReference type="Proteomes" id="UP000706926">
    <property type="component" value="Unassembled WGS sequence"/>
</dbReference>
<feature type="chain" id="PRO_5046034520" evidence="1">
    <location>
        <begin position="17"/>
        <end position="99"/>
    </location>
</feature>
<keyword evidence="3" id="KW-1185">Reference proteome</keyword>
<name>A0ABS4FB22_9BACL</name>
<reference evidence="2 3" key="1">
    <citation type="submission" date="2021-03" db="EMBL/GenBank/DDBJ databases">
        <title>Genomic Encyclopedia of Type Strains, Phase IV (KMG-IV): sequencing the most valuable type-strain genomes for metagenomic binning, comparative biology and taxonomic classification.</title>
        <authorList>
            <person name="Goeker M."/>
        </authorList>
    </citation>
    <scope>NUCLEOTIDE SEQUENCE [LARGE SCALE GENOMIC DNA]</scope>
    <source>
        <strain evidence="2 3">DSM 15596</strain>
    </source>
</reference>
<evidence type="ECO:0000313" key="2">
    <source>
        <dbReference type="EMBL" id="MBP1893455.1"/>
    </source>
</evidence>
<proteinExistence type="predicted"/>
<evidence type="ECO:0000256" key="1">
    <source>
        <dbReference type="SAM" id="SignalP"/>
    </source>
</evidence>
<dbReference type="EMBL" id="JAGGKI010000005">
    <property type="protein sequence ID" value="MBP1893455.1"/>
    <property type="molecule type" value="Genomic_DNA"/>
</dbReference>
<dbReference type="GeneID" id="95408061"/>
<dbReference type="RefSeq" id="WP_244152626.1">
    <property type="nucleotide sequence ID" value="NZ_BOSA01000005.1"/>
</dbReference>
<evidence type="ECO:0000313" key="3">
    <source>
        <dbReference type="Proteomes" id="UP000706926"/>
    </source>
</evidence>
<keyword evidence="1" id="KW-0732">Signal</keyword>
<gene>
    <name evidence="2" type="ORF">J2Z18_002557</name>
</gene>
<sequence length="99" mass="10931">MAAILLSTSISIPAFAQDQENSPYSLPVSQMDQFVSFSDLVKSTTSNSVTFTDGSKLVQYDNYYIATDSNGEEEFKITKVNDNKVKTENLQTGESELCN</sequence>
<accession>A0ABS4FB22</accession>